<gene>
    <name evidence="1" type="ORF">TNCV_1898511</name>
</gene>
<keyword evidence="2" id="KW-1185">Reference proteome</keyword>
<dbReference type="Proteomes" id="UP000887159">
    <property type="component" value="Unassembled WGS sequence"/>
</dbReference>
<sequence length="69" mass="7865">MQQKKNSEIRDVIEVVDLASEINLEVASDDVKKLLDSHNHELTVDKLIECMSKSKTLKNLKLESLDTIQ</sequence>
<dbReference type="AlphaFoldDB" id="A0A8X6WEJ1"/>
<organism evidence="1 2">
    <name type="scientific">Trichonephila clavipes</name>
    <name type="common">Golden silk orbweaver</name>
    <name type="synonym">Nephila clavipes</name>
    <dbReference type="NCBI Taxonomy" id="2585209"/>
    <lineage>
        <taxon>Eukaryota</taxon>
        <taxon>Metazoa</taxon>
        <taxon>Ecdysozoa</taxon>
        <taxon>Arthropoda</taxon>
        <taxon>Chelicerata</taxon>
        <taxon>Arachnida</taxon>
        <taxon>Araneae</taxon>
        <taxon>Araneomorphae</taxon>
        <taxon>Entelegynae</taxon>
        <taxon>Araneoidea</taxon>
        <taxon>Nephilidae</taxon>
        <taxon>Trichonephila</taxon>
    </lineage>
</organism>
<evidence type="ECO:0000313" key="1">
    <source>
        <dbReference type="EMBL" id="GFY33399.1"/>
    </source>
</evidence>
<name>A0A8X6WEJ1_TRICX</name>
<accession>A0A8X6WEJ1</accession>
<reference evidence="1" key="1">
    <citation type="submission" date="2020-08" db="EMBL/GenBank/DDBJ databases">
        <title>Multicomponent nature underlies the extraordinary mechanical properties of spider dragline silk.</title>
        <authorList>
            <person name="Kono N."/>
            <person name="Nakamura H."/>
            <person name="Mori M."/>
            <person name="Yoshida Y."/>
            <person name="Ohtoshi R."/>
            <person name="Malay A.D."/>
            <person name="Moran D.A.P."/>
            <person name="Tomita M."/>
            <person name="Numata K."/>
            <person name="Arakawa K."/>
        </authorList>
    </citation>
    <scope>NUCLEOTIDE SEQUENCE</scope>
</reference>
<dbReference type="EMBL" id="BMAU01021410">
    <property type="protein sequence ID" value="GFY33399.1"/>
    <property type="molecule type" value="Genomic_DNA"/>
</dbReference>
<proteinExistence type="predicted"/>
<evidence type="ECO:0000313" key="2">
    <source>
        <dbReference type="Proteomes" id="UP000887159"/>
    </source>
</evidence>
<comment type="caution">
    <text evidence="1">The sequence shown here is derived from an EMBL/GenBank/DDBJ whole genome shotgun (WGS) entry which is preliminary data.</text>
</comment>
<protein>
    <submittedName>
        <fullName evidence="1">Uncharacterized protein</fullName>
    </submittedName>
</protein>